<gene>
    <name evidence="5" type="ORF">SAMN05660909_00669</name>
</gene>
<dbReference type="RefSeq" id="WP_089758674.1">
    <property type="nucleotide sequence ID" value="NZ_BKAT01000022.1"/>
</dbReference>
<dbReference type="SMART" id="SM01360">
    <property type="entry name" value="A2M"/>
    <property type="match status" value="1"/>
</dbReference>
<evidence type="ECO:0000259" key="4">
    <source>
        <dbReference type="SMART" id="SM01360"/>
    </source>
</evidence>
<dbReference type="SUPFAM" id="SSF48239">
    <property type="entry name" value="Terpenoid cyclases/Protein prenyltransferases"/>
    <property type="match status" value="1"/>
</dbReference>
<dbReference type="Pfam" id="PF00207">
    <property type="entry name" value="A2M"/>
    <property type="match status" value="1"/>
</dbReference>
<organism evidence="5 6">
    <name type="scientific">Chitinophaga terrae</name>
    <name type="common">ex Kim and Jung 2007</name>
    <dbReference type="NCBI Taxonomy" id="408074"/>
    <lineage>
        <taxon>Bacteria</taxon>
        <taxon>Pseudomonadati</taxon>
        <taxon>Bacteroidota</taxon>
        <taxon>Chitinophagia</taxon>
        <taxon>Chitinophagales</taxon>
        <taxon>Chitinophagaceae</taxon>
        <taxon>Chitinophaga</taxon>
    </lineage>
</organism>
<protein>
    <submittedName>
        <fullName evidence="5">MG2 domain-containing protein</fullName>
    </submittedName>
</protein>
<dbReference type="Gene3D" id="1.50.10.20">
    <property type="match status" value="1"/>
</dbReference>
<evidence type="ECO:0000259" key="3">
    <source>
        <dbReference type="SMART" id="SM01359"/>
    </source>
</evidence>
<dbReference type="EMBL" id="FNRL01000002">
    <property type="protein sequence ID" value="SEA06158.1"/>
    <property type="molecule type" value="Genomic_DNA"/>
</dbReference>
<dbReference type="OrthoDB" id="9767116at2"/>
<dbReference type="InterPro" id="IPR051802">
    <property type="entry name" value="YfhM-like"/>
</dbReference>
<keyword evidence="2" id="KW-0732">Signal</keyword>
<feature type="signal peptide" evidence="2">
    <location>
        <begin position="1"/>
        <end position="20"/>
    </location>
</feature>
<dbReference type="SMART" id="SM01359">
    <property type="entry name" value="A2M_N_2"/>
    <property type="match status" value="1"/>
</dbReference>
<dbReference type="Pfam" id="PF01835">
    <property type="entry name" value="MG2"/>
    <property type="match status" value="1"/>
</dbReference>
<name>A0A1H3Y5N1_9BACT</name>
<dbReference type="InterPro" id="IPR002890">
    <property type="entry name" value="MG2"/>
</dbReference>
<dbReference type="InterPro" id="IPR041246">
    <property type="entry name" value="Bact_MG10"/>
</dbReference>
<evidence type="ECO:0000256" key="2">
    <source>
        <dbReference type="SAM" id="SignalP"/>
    </source>
</evidence>
<evidence type="ECO:0000313" key="6">
    <source>
        <dbReference type="Proteomes" id="UP000199656"/>
    </source>
</evidence>
<dbReference type="STRING" id="408074.SAMN05660909_00669"/>
<keyword evidence="6" id="KW-1185">Reference proteome</keyword>
<dbReference type="Pfam" id="PF07703">
    <property type="entry name" value="A2M_BRD"/>
    <property type="match status" value="1"/>
</dbReference>
<evidence type="ECO:0000256" key="1">
    <source>
        <dbReference type="ARBA" id="ARBA00010556"/>
    </source>
</evidence>
<feature type="chain" id="PRO_5011753913" evidence="2">
    <location>
        <begin position="21"/>
        <end position="2000"/>
    </location>
</feature>
<dbReference type="Pfam" id="PF17973">
    <property type="entry name" value="bMG10"/>
    <property type="match status" value="1"/>
</dbReference>
<dbReference type="PANTHER" id="PTHR40094">
    <property type="entry name" value="ALPHA-2-MACROGLOBULIN HOMOLOG"/>
    <property type="match status" value="1"/>
</dbReference>
<proteinExistence type="inferred from homology"/>
<reference evidence="6" key="1">
    <citation type="submission" date="2016-10" db="EMBL/GenBank/DDBJ databases">
        <authorList>
            <person name="Varghese N."/>
            <person name="Submissions S."/>
        </authorList>
    </citation>
    <scope>NUCLEOTIDE SEQUENCE [LARGE SCALE GENOMIC DNA]</scope>
    <source>
        <strain evidence="6">DSM 23920</strain>
    </source>
</reference>
<dbReference type="InterPro" id="IPR008930">
    <property type="entry name" value="Terpenoid_cyclase/PrenylTrfase"/>
</dbReference>
<dbReference type="Gene3D" id="2.60.40.1930">
    <property type="match status" value="1"/>
</dbReference>
<evidence type="ECO:0000313" key="5">
    <source>
        <dbReference type="EMBL" id="SEA06158.1"/>
    </source>
</evidence>
<sequence length="2000" mass="224583">MRLFFQLFIVSFFISNSIMAQFNFKDAWKQVDAYNEKQLPKSAAKVVDDIYNHAKKEKNYPEQIKALVNLLNYASLVEDSSLLINYERINKEIAASSGTPQAILQSLKAEMLYWYFQNNRYKFYNRTTVRDDKDADITTWTSEKFLKQIGTDYQASIANAATLKKVKVSDYDTIIVKGTATGRAVRPTLYDLLAHRALGFFKTGEAGIRQPANLLQVKDPAAFAPAAQFAAHTFQTPDSSSLQYQAILIFQDLIRFHAGDAAALLDVDAERIGYMNTVAVMPDKNQLYLAALETVMKQYGDQPGVTGIYALLANHYLTLSYENQQDSLSLIKAREYAEKGAKLAPKTAGAVQCRQIIAGIDEKNLNITTEQVNVPGKPFRALVTYKNVGKLYLRLVKVSEDLKKKIDKASENYKDPEEYYRILLAQNPVRSWEQDLPEPKDYREHSAEIKIDELPVGQYALVSGNGRDFNLKSDAVTTQLFWVSAISYISNQDTYYVLDRTTGKPLAGAQLDIYIQERGKTPVKDTSYVAGKDGSLKVKRARLNYYQNRLFVWNYGNDKLALDDALPYAPSLKAKKEFRTVLFTDRQIYRPGQTVYFKGIVTEKGVDGTSTIQPNYRTTLTLFDANASKVDSIQLVTNEYGSYSGKFVLPEGKLNGYFRLADEKANANTGFQVEEYKRPKFYVNFDTLNQQVRLGDNVTVKGKAVAYAGNNIDGATVKYTVSRSVRYPYPWMFWKVIAPVGNSREIANGEAVTKADGSFEIRFPALPDESVDKSTKPIFTYSIHADVTDLNGETRSADERLNVGYQSLELKIEASDKLDKEQLAAVKVFSQGLNGNFLQSNVTLTISPLEPVKRLIRPRYWQMPDQFVMDEASYIRNFPADLYRNENDPATWPRKEAVVKQTIVTKADGSVDWTKLKLAPGFYELQVTTTDQYNESVTQKTTFELVDPAAKTLTVPAYLALQASDKAVEPGNTATYSLATSVKDLYVLELKARRDNQLERNNLYVDGSRQFSIPVKESDRGNIIVAYAAVRDNRVLNVMHTVMVPWTNKMLDVKLATHRDKLLPGEKEKWTVNITGNKGSKVAAEMVANMYDASLDAFVQNRWGVPDWTPFVTFPGQFAGTNNFTQSTSRLHINYPAVDYGNYDIRYDELLTLTPYVYLERMSPNLYGSRAAGAPAPAAITRMTVQAREKVMLRGNSNIQTQGMLADLSAVALDTVAAPAPAAEVPLRSNFQETAFFYPNLRTDESGNIIFEFTMPESLTKWNFMAAAHTKELAYGTINTSIVTQKTLMVAPNAPRFVREGDKINFTAKVSNLADSMLIGQARLELLDAATMQPVDGWFQNLFPVQHFTAQAGQSTVVSFPLQVPRGFKSALLYRVVAQAGNFSDGEENALPVLSNSMLVTEALPLQSKGDGNQAYKFEKLLHSDSSSTLQQKGITVEYTSNPAWYAVQALPYLMEYPYQCAEQVFNRYYANAIAGHIVNNAPGIKAVFDKWKTTDTAALMSNLQKNEELKSVLLEQTPWVLEAKSEAEQKRNIALLFDLKKMSASLDKAISELAEKQLADGSFPWFAGLYTDRFITQYIVAGIGHMQKITGRTDAKANEIAVKAIEYLDKQLDKDYHQLLKSKAKMTDAQITNYQVHYLYARSFFNVPAPADMNKTFDYYYGQAAKYWTRQGIYSQGMLALLLNRKGDTKTAADIIRSLKERAINNAERGMYWKEVESGYSWYQAPIETGALMVEAFSEIGKNDAEVTGLKTWLLKNKQTSNWKTTKATADAVYALLLKGDNWLSTNATVNIKLGNTAVKADRQEAGTGYIRQQVAAKDVKPEMGNIEVAVSGSNGQPSWGAVYWQYFEELDKISFAKTPLAIEKTLYKVENTAKGAELTRIDEHNELKVGDKVKVRIVLRADRPMEYIHLRDMRAACFEPVDVISAARWQDGLGYYQSTKDASMDFFFNSLDKGTHVFEYTMFVTHTGKYSNGVSIAECMYAPEFSSHSEGINVKVIE</sequence>
<dbReference type="PANTHER" id="PTHR40094:SF1">
    <property type="entry name" value="UBIQUITIN DOMAIN-CONTAINING PROTEIN"/>
    <property type="match status" value="1"/>
</dbReference>
<accession>A0A1H3Y5N1</accession>
<comment type="similarity">
    <text evidence="1">Belongs to the protease inhibitor I39 (alpha-2-macroglobulin) family. Bacterial alpha-2-macroglobulin subfamily.</text>
</comment>
<dbReference type="GO" id="GO:0004866">
    <property type="term" value="F:endopeptidase inhibitor activity"/>
    <property type="evidence" value="ECO:0007669"/>
    <property type="project" value="InterPro"/>
</dbReference>
<dbReference type="InterPro" id="IPR011625">
    <property type="entry name" value="A2M_N_BRD"/>
</dbReference>
<dbReference type="Proteomes" id="UP000199656">
    <property type="component" value="Unassembled WGS sequence"/>
</dbReference>
<feature type="domain" description="Alpha-2-macroglobulin" evidence="4">
    <location>
        <begin position="1234"/>
        <end position="1324"/>
    </location>
</feature>
<dbReference type="InterPro" id="IPR001599">
    <property type="entry name" value="Macroglobln_a2"/>
</dbReference>
<feature type="domain" description="Alpha-2-macroglobulin bait region" evidence="3">
    <location>
        <begin position="959"/>
        <end position="1090"/>
    </location>
</feature>